<dbReference type="AlphaFoldDB" id="A0A4Y2MNU6"/>
<gene>
    <name evidence="2" type="ORF">AVEN_129563_1</name>
</gene>
<evidence type="ECO:0000313" key="2">
    <source>
        <dbReference type="EMBL" id="GBN28835.1"/>
    </source>
</evidence>
<reference evidence="2 3" key="1">
    <citation type="journal article" date="2019" name="Sci. Rep.">
        <title>Orb-weaving spider Araneus ventricosus genome elucidates the spidroin gene catalogue.</title>
        <authorList>
            <person name="Kono N."/>
            <person name="Nakamura H."/>
            <person name="Ohtoshi R."/>
            <person name="Moran D.A.P."/>
            <person name="Shinohara A."/>
            <person name="Yoshida Y."/>
            <person name="Fujiwara M."/>
            <person name="Mori M."/>
            <person name="Tomita M."/>
            <person name="Arakawa K."/>
        </authorList>
    </citation>
    <scope>NUCLEOTIDE SEQUENCE [LARGE SCALE GENOMIC DNA]</scope>
</reference>
<dbReference type="EMBL" id="BGPR01007698">
    <property type="protein sequence ID" value="GBN28835.1"/>
    <property type="molecule type" value="Genomic_DNA"/>
</dbReference>
<sequence>MVMSTRYRETDTSGEAAPLQSWLSGGDQESEPGTTFIFELTIRSFSTCFFAVLCRYQIWLCKRKMLLNKHLRFMSPVMIRALLSPGEIIRRRPGEIINTVTTLPESRPFVEALH</sequence>
<feature type="region of interest" description="Disordered" evidence="1">
    <location>
        <begin position="1"/>
        <end position="30"/>
    </location>
</feature>
<keyword evidence="3" id="KW-1185">Reference proteome</keyword>
<comment type="caution">
    <text evidence="2">The sequence shown here is derived from an EMBL/GenBank/DDBJ whole genome shotgun (WGS) entry which is preliminary data.</text>
</comment>
<protein>
    <submittedName>
        <fullName evidence="2">Uncharacterized protein</fullName>
    </submittedName>
</protein>
<proteinExistence type="predicted"/>
<dbReference type="Proteomes" id="UP000499080">
    <property type="component" value="Unassembled WGS sequence"/>
</dbReference>
<evidence type="ECO:0000256" key="1">
    <source>
        <dbReference type="SAM" id="MobiDB-lite"/>
    </source>
</evidence>
<evidence type="ECO:0000313" key="3">
    <source>
        <dbReference type="Proteomes" id="UP000499080"/>
    </source>
</evidence>
<accession>A0A4Y2MNU6</accession>
<feature type="compositionally biased region" description="Basic and acidic residues" evidence="1">
    <location>
        <begin position="1"/>
        <end position="11"/>
    </location>
</feature>
<name>A0A4Y2MNU6_ARAVE</name>
<organism evidence="2 3">
    <name type="scientific">Araneus ventricosus</name>
    <name type="common">Orbweaver spider</name>
    <name type="synonym">Epeira ventricosa</name>
    <dbReference type="NCBI Taxonomy" id="182803"/>
    <lineage>
        <taxon>Eukaryota</taxon>
        <taxon>Metazoa</taxon>
        <taxon>Ecdysozoa</taxon>
        <taxon>Arthropoda</taxon>
        <taxon>Chelicerata</taxon>
        <taxon>Arachnida</taxon>
        <taxon>Araneae</taxon>
        <taxon>Araneomorphae</taxon>
        <taxon>Entelegynae</taxon>
        <taxon>Araneoidea</taxon>
        <taxon>Araneidae</taxon>
        <taxon>Araneus</taxon>
    </lineage>
</organism>